<feature type="transmembrane region" description="Helical" evidence="6">
    <location>
        <begin position="99"/>
        <end position="125"/>
    </location>
</feature>
<organism evidence="7 8">
    <name type="scientific">Sphingomonas hominis</name>
    <dbReference type="NCBI Taxonomy" id="2741495"/>
    <lineage>
        <taxon>Bacteria</taxon>
        <taxon>Pseudomonadati</taxon>
        <taxon>Pseudomonadota</taxon>
        <taxon>Alphaproteobacteria</taxon>
        <taxon>Sphingomonadales</taxon>
        <taxon>Sphingomonadaceae</taxon>
        <taxon>Sphingomonas</taxon>
    </lineage>
</organism>
<accession>A0ABX2JEJ9</accession>
<reference evidence="7 8" key="1">
    <citation type="submission" date="2020-06" db="EMBL/GenBank/DDBJ databases">
        <title>Sphingomonas hominis sp. nov., a member of the Sphingomonas, isolated from the hair of a 22-year-old girl.</title>
        <authorList>
            <person name="Zhang D.-F."/>
            <person name="Cui X.-W."/>
        </authorList>
    </citation>
    <scope>NUCLEOTIDE SEQUENCE [LARGE SCALE GENOMIC DNA]</scope>
    <source>
        <strain evidence="7 8">HHU CXW</strain>
    </source>
</reference>
<name>A0ABX2JEJ9_9SPHN</name>
<evidence type="ECO:0000256" key="5">
    <source>
        <dbReference type="ARBA" id="ARBA00023136"/>
    </source>
</evidence>
<dbReference type="EMBL" id="JABULH010000001">
    <property type="protein sequence ID" value="NTS63811.1"/>
    <property type="molecule type" value="Genomic_DNA"/>
</dbReference>
<evidence type="ECO:0000256" key="3">
    <source>
        <dbReference type="ARBA" id="ARBA00022692"/>
    </source>
</evidence>
<keyword evidence="3 6" id="KW-0812">Transmembrane</keyword>
<feature type="transmembrane region" description="Helical" evidence="6">
    <location>
        <begin position="38"/>
        <end position="62"/>
    </location>
</feature>
<keyword evidence="5 6" id="KW-0472">Membrane</keyword>
<protein>
    <recommendedName>
        <fullName evidence="6">GDT1 family protein</fullName>
    </recommendedName>
</protein>
<dbReference type="InterPro" id="IPR001727">
    <property type="entry name" value="GDT1-like"/>
</dbReference>
<keyword evidence="8" id="KW-1185">Reference proteome</keyword>
<feature type="transmembrane region" description="Helical" evidence="6">
    <location>
        <begin position="132"/>
        <end position="152"/>
    </location>
</feature>
<evidence type="ECO:0000313" key="7">
    <source>
        <dbReference type="EMBL" id="NTS63811.1"/>
    </source>
</evidence>
<evidence type="ECO:0000256" key="4">
    <source>
        <dbReference type="ARBA" id="ARBA00022989"/>
    </source>
</evidence>
<sequence length="188" mass="19234">MDALMAAIVLGAICQISDKTPWLAAIFADRFRSPALVVLAAVLALSFNYAIGVAAGLAVTALLTPEARLLLLALALMLAGAGTGFRFKRPDALDGWRTGPAFTSIAGLAIMAFGDRMQFVVAALAGRSTLPWAAMVGAVIGGTAVNVVAVALGEAAWLRLPLKALRIAASAILLIAGVVTGLNALRLI</sequence>
<feature type="transmembrane region" description="Helical" evidence="6">
    <location>
        <begin position="69"/>
        <end position="87"/>
    </location>
</feature>
<proteinExistence type="inferred from homology"/>
<evidence type="ECO:0000256" key="1">
    <source>
        <dbReference type="ARBA" id="ARBA00004141"/>
    </source>
</evidence>
<comment type="similarity">
    <text evidence="2 6">Belongs to the GDT1 family.</text>
</comment>
<dbReference type="Pfam" id="PF01169">
    <property type="entry name" value="GDT1"/>
    <property type="match status" value="1"/>
</dbReference>
<evidence type="ECO:0000256" key="6">
    <source>
        <dbReference type="RuleBase" id="RU365102"/>
    </source>
</evidence>
<comment type="subcellular location">
    <subcellularLocation>
        <location evidence="1 6">Membrane</location>
        <topology evidence="1 6">Multi-pass membrane protein</topology>
    </subcellularLocation>
</comment>
<evidence type="ECO:0000256" key="2">
    <source>
        <dbReference type="ARBA" id="ARBA00009190"/>
    </source>
</evidence>
<gene>
    <name evidence="7" type="ORF">HRV97_01380</name>
</gene>
<evidence type="ECO:0000313" key="8">
    <source>
        <dbReference type="Proteomes" id="UP000621447"/>
    </source>
</evidence>
<keyword evidence="4 6" id="KW-1133">Transmembrane helix</keyword>
<comment type="caution">
    <text evidence="7">The sequence shown here is derived from an EMBL/GenBank/DDBJ whole genome shotgun (WGS) entry which is preliminary data.</text>
</comment>
<dbReference type="Proteomes" id="UP000621447">
    <property type="component" value="Unassembled WGS sequence"/>
</dbReference>
<dbReference type="RefSeq" id="WP_174191912.1">
    <property type="nucleotide sequence ID" value="NZ_JABULH010000001.1"/>
</dbReference>
<feature type="transmembrane region" description="Helical" evidence="6">
    <location>
        <begin position="164"/>
        <end position="185"/>
    </location>
</feature>